<evidence type="ECO:0000313" key="2">
    <source>
        <dbReference type="EMBL" id="KLO08703.1"/>
    </source>
</evidence>
<name>A0A0H2RGQ2_9AGAM</name>
<evidence type="ECO:0000313" key="3">
    <source>
        <dbReference type="Proteomes" id="UP000053477"/>
    </source>
</evidence>
<dbReference type="Proteomes" id="UP000053477">
    <property type="component" value="Unassembled WGS sequence"/>
</dbReference>
<dbReference type="InParanoid" id="A0A0H2RGQ2"/>
<dbReference type="InterPro" id="IPR011333">
    <property type="entry name" value="SKP1/BTB/POZ_sf"/>
</dbReference>
<sequence>MMSNEKVDRSRVYAADSDDSDEDIPQPPTATEPKFDDRPNETTTTQIDLVHRTNDPVEPLGYDYASEAQKLADWKGSSVGEVVQKDEEFYMKPLVIEVDEQIFNLPQRDLVEQSPVVQAILASSPPGERLGETEEHPLILSGMNNNEFNTFLEVLYHAGDQNEIETNAWKDVLKVASILQVQDLYNTAVVRLDDVSLEPVSKAQLGNLCDVKRWLRPAYEALCTRAEALTVEEGEKIGWGPAFKLLKIREIKFMKSLTLCHKLKDTDTVCKASQTSDIIFPDKPDEGFQETIDACLIKAFQDIVTSSSVAASKEVAALEDDDGMGPPSSGLSPGSRMSSAFSFVVLKVEDSLFRVPRNTFEDQASTFQAMYDVSDDDEEPVVIHDVTVDDMRSFLKCTLKRAKDAKENLFDLLTTYKLCEKWGLHRSRRSAFLRMNGMVEDPIERIKYAREFSVEEWVYPSLCALVLRKDSPSESEVIQIGYDYLIPLFRVREEIMPERWRIMQTLMNTTAGEPGTTHECIFCNGEYTEFWFRSIDSEAEARTVSFEVNKAFSELPPIVHSGQYFEDQELARAIANDSEPRAKEPMSTTNAGNKGRSRASSTSSSGCCPC</sequence>
<feature type="compositionally biased region" description="Low complexity" evidence="1">
    <location>
        <begin position="598"/>
        <end position="610"/>
    </location>
</feature>
<accession>A0A0H2RGQ2</accession>
<feature type="region of interest" description="Disordered" evidence="1">
    <location>
        <begin position="576"/>
        <end position="610"/>
    </location>
</feature>
<feature type="compositionally biased region" description="Basic and acidic residues" evidence="1">
    <location>
        <begin position="1"/>
        <end position="11"/>
    </location>
</feature>
<protein>
    <recommendedName>
        <fullName evidence="4">BTB domain-containing protein</fullName>
    </recommendedName>
</protein>
<dbReference type="Gene3D" id="3.30.710.10">
    <property type="entry name" value="Potassium Channel Kv1.1, Chain A"/>
    <property type="match status" value="1"/>
</dbReference>
<gene>
    <name evidence="2" type="ORF">SCHPADRAFT_858756</name>
</gene>
<evidence type="ECO:0000256" key="1">
    <source>
        <dbReference type="SAM" id="MobiDB-lite"/>
    </source>
</evidence>
<dbReference type="PANTHER" id="PTHR22743">
    <property type="entry name" value="MEPRIN/TRAF-LIKE MATH FAMILY-C.ELEGANS"/>
    <property type="match status" value="1"/>
</dbReference>
<feature type="region of interest" description="Disordered" evidence="1">
    <location>
        <begin position="1"/>
        <end position="45"/>
    </location>
</feature>
<reference evidence="2 3" key="1">
    <citation type="submission" date="2015-04" db="EMBL/GenBank/DDBJ databases">
        <title>Complete genome sequence of Schizopora paradoxa KUC8140, a cosmopolitan wood degrader in East Asia.</title>
        <authorList>
            <consortium name="DOE Joint Genome Institute"/>
            <person name="Min B."/>
            <person name="Park H."/>
            <person name="Jang Y."/>
            <person name="Kim J.-J."/>
            <person name="Kim K.H."/>
            <person name="Pangilinan J."/>
            <person name="Lipzen A."/>
            <person name="Riley R."/>
            <person name="Grigoriev I.V."/>
            <person name="Spatafora J.W."/>
            <person name="Choi I.-G."/>
        </authorList>
    </citation>
    <scope>NUCLEOTIDE SEQUENCE [LARGE SCALE GENOMIC DNA]</scope>
    <source>
        <strain evidence="2 3">KUC8140</strain>
    </source>
</reference>
<dbReference type="OrthoDB" id="3223751at2759"/>
<proteinExistence type="predicted"/>
<dbReference type="AlphaFoldDB" id="A0A0H2RGQ2"/>
<keyword evidence="3" id="KW-1185">Reference proteome</keyword>
<dbReference type="InterPro" id="IPR052664">
    <property type="entry name" value="BTB-MATH_domain_protein"/>
</dbReference>
<organism evidence="2 3">
    <name type="scientific">Schizopora paradoxa</name>
    <dbReference type="NCBI Taxonomy" id="27342"/>
    <lineage>
        <taxon>Eukaryota</taxon>
        <taxon>Fungi</taxon>
        <taxon>Dikarya</taxon>
        <taxon>Basidiomycota</taxon>
        <taxon>Agaricomycotina</taxon>
        <taxon>Agaricomycetes</taxon>
        <taxon>Hymenochaetales</taxon>
        <taxon>Schizoporaceae</taxon>
        <taxon>Schizopora</taxon>
    </lineage>
</organism>
<dbReference type="EMBL" id="KQ086081">
    <property type="protein sequence ID" value="KLO08703.1"/>
    <property type="molecule type" value="Genomic_DNA"/>
</dbReference>
<dbReference type="PANTHER" id="PTHR22743:SF165">
    <property type="entry name" value="BTB AND MATH DOMAIN CONTAINING-RELATED"/>
    <property type="match status" value="1"/>
</dbReference>
<dbReference type="STRING" id="27342.A0A0H2RGQ2"/>
<evidence type="ECO:0008006" key="4">
    <source>
        <dbReference type="Google" id="ProtNLM"/>
    </source>
</evidence>